<sequence>MLASRLFASTALACALALSFPAANAATLDISTASITEVQAAFSQGLTSQKLLDAYLKRIEAYDKKGPTINAVILLNPKAKAEAQKLDAERKAGKIRGPLHGIPVILKDNYDTFDLQTTGGSQLLLGSVPPDDAFVVKKLRDAGAIIVAKVNLSEWAGGGGSVSGATDPLVLERGAVPNGSSTAGGQTRNPHDLSRGPAGSSGGTGAGLAAAFAQFGLGTDTGGSIRSPSSVNGIAGLKPTRGLLSRDGIIPLALSFDTGGPMARNVTDVAISLGAMTGVDAADAATQPSAAQFKTDYTPYLKTGSLKGARIGVARDFFGQDAEVDRVMEASIATLRKLGATVIDVRYPSYMLGMRQPGYSLIMASEFKAQVTDYLRTLKPGFPKTFDDVVRLSNDPKTKYRQPEKAYALTYTATQALDLDDPIYLVAKNEGLALVKASVDAVLSSNQLDAIVYATNPRPAQPIDPAAAPPGAANSPTNIANQTGYPDLIVPAGITKDGLPVTISFFGPAWSEPKLLGYGYDFEQATHARVLPKNTPSLPSDRIEF</sequence>
<accession>I8HYH1</accession>
<dbReference type="InterPro" id="IPR023631">
    <property type="entry name" value="Amidase_dom"/>
</dbReference>
<proteinExistence type="predicted"/>
<keyword evidence="5" id="KW-1185">Reference proteome</keyword>
<dbReference type="Gene3D" id="3.90.1300.10">
    <property type="entry name" value="Amidase signature (AS) domain"/>
    <property type="match status" value="1"/>
</dbReference>
<keyword evidence="2" id="KW-0732">Signal</keyword>
<feature type="chain" id="PRO_5003713230" description="Amidase domain-containing protein" evidence="2">
    <location>
        <begin position="26"/>
        <end position="545"/>
    </location>
</feature>
<dbReference type="PANTHER" id="PTHR42678:SF34">
    <property type="entry name" value="OS04G0183300 PROTEIN"/>
    <property type="match status" value="1"/>
</dbReference>
<dbReference type="SUPFAM" id="SSF75304">
    <property type="entry name" value="Amidase signature (AS) enzymes"/>
    <property type="match status" value="1"/>
</dbReference>
<evidence type="ECO:0000256" key="2">
    <source>
        <dbReference type="SAM" id="SignalP"/>
    </source>
</evidence>
<dbReference type="OrthoDB" id="9811471at2"/>
<protein>
    <recommendedName>
        <fullName evidence="3">Amidase domain-containing protein</fullName>
    </recommendedName>
</protein>
<evidence type="ECO:0000259" key="3">
    <source>
        <dbReference type="Pfam" id="PF01425"/>
    </source>
</evidence>
<dbReference type="Pfam" id="PF01425">
    <property type="entry name" value="Amidase"/>
    <property type="match status" value="1"/>
</dbReference>
<feature type="compositionally biased region" description="Polar residues" evidence="1">
    <location>
        <begin position="178"/>
        <end position="188"/>
    </location>
</feature>
<dbReference type="PANTHER" id="PTHR42678">
    <property type="entry name" value="AMIDASE"/>
    <property type="match status" value="1"/>
</dbReference>
<evidence type="ECO:0000256" key="1">
    <source>
        <dbReference type="SAM" id="MobiDB-lite"/>
    </source>
</evidence>
<feature type="domain" description="Amidase" evidence="3">
    <location>
        <begin position="51"/>
        <end position="516"/>
    </location>
</feature>
<feature type="region of interest" description="Disordered" evidence="1">
    <location>
        <begin position="172"/>
        <end position="202"/>
    </location>
</feature>
<dbReference type="Proteomes" id="UP000003704">
    <property type="component" value="Unassembled WGS sequence"/>
</dbReference>
<dbReference type="InterPro" id="IPR036928">
    <property type="entry name" value="AS_sf"/>
</dbReference>
<feature type="signal peptide" evidence="2">
    <location>
        <begin position="1"/>
        <end position="25"/>
    </location>
</feature>
<evidence type="ECO:0000313" key="5">
    <source>
        <dbReference type="Proteomes" id="UP000003704"/>
    </source>
</evidence>
<name>I8HYH1_9GAMM</name>
<comment type="caution">
    <text evidence="4">The sequence shown here is derived from an EMBL/GenBank/DDBJ whole genome shotgun (WGS) entry which is preliminary data.</text>
</comment>
<dbReference type="AlphaFoldDB" id="I8HYH1"/>
<evidence type="ECO:0000313" key="4">
    <source>
        <dbReference type="EMBL" id="EIT68486.1"/>
    </source>
</evidence>
<organism evidence="4 5">
    <name type="scientific">Hydrocarboniphaga effusa AP103</name>
    <dbReference type="NCBI Taxonomy" id="1172194"/>
    <lineage>
        <taxon>Bacteria</taxon>
        <taxon>Pseudomonadati</taxon>
        <taxon>Pseudomonadota</taxon>
        <taxon>Gammaproteobacteria</taxon>
        <taxon>Nevskiales</taxon>
        <taxon>Nevskiaceae</taxon>
        <taxon>Hydrocarboniphaga</taxon>
    </lineage>
</organism>
<gene>
    <name evidence="4" type="ORF">WQQ_36810</name>
</gene>
<dbReference type="STRING" id="1172194.WQQ_36810"/>
<reference evidence="4 5" key="1">
    <citation type="journal article" date="2012" name="J. Bacteriol.">
        <title>Genome Sequence of n-Alkane-Degrading Hydrocarboniphaga effusa Strain AP103T (ATCC BAA-332T).</title>
        <authorList>
            <person name="Chang H.K."/>
            <person name="Zylstra G.J."/>
            <person name="Chae J.C."/>
        </authorList>
    </citation>
    <scope>NUCLEOTIDE SEQUENCE [LARGE SCALE GENOMIC DNA]</scope>
    <source>
        <strain evidence="4 5">AP103</strain>
    </source>
</reference>
<dbReference type="EMBL" id="AKGD01000003">
    <property type="protein sequence ID" value="EIT68486.1"/>
    <property type="molecule type" value="Genomic_DNA"/>
</dbReference>
<dbReference type="PATRIC" id="fig|1172194.4.peg.3572"/>
<dbReference type="RefSeq" id="WP_007186616.1">
    <property type="nucleotide sequence ID" value="NZ_AKGD01000003.1"/>
</dbReference>